<evidence type="ECO:0000313" key="3">
    <source>
        <dbReference type="Proteomes" id="UP001222325"/>
    </source>
</evidence>
<evidence type="ECO:0000313" key="2">
    <source>
        <dbReference type="EMBL" id="KAJ7073317.1"/>
    </source>
</evidence>
<reference evidence="2" key="1">
    <citation type="submission" date="2023-03" db="EMBL/GenBank/DDBJ databases">
        <title>Massive genome expansion in bonnet fungi (Mycena s.s.) driven by repeated elements and novel gene families across ecological guilds.</title>
        <authorList>
            <consortium name="Lawrence Berkeley National Laboratory"/>
            <person name="Harder C.B."/>
            <person name="Miyauchi S."/>
            <person name="Viragh M."/>
            <person name="Kuo A."/>
            <person name="Thoen E."/>
            <person name="Andreopoulos B."/>
            <person name="Lu D."/>
            <person name="Skrede I."/>
            <person name="Drula E."/>
            <person name="Henrissat B."/>
            <person name="Morin E."/>
            <person name="Kohler A."/>
            <person name="Barry K."/>
            <person name="LaButti K."/>
            <person name="Morin E."/>
            <person name="Salamov A."/>
            <person name="Lipzen A."/>
            <person name="Mereny Z."/>
            <person name="Hegedus B."/>
            <person name="Baldrian P."/>
            <person name="Stursova M."/>
            <person name="Weitz H."/>
            <person name="Taylor A."/>
            <person name="Grigoriev I.V."/>
            <person name="Nagy L.G."/>
            <person name="Martin F."/>
            <person name="Kauserud H."/>
        </authorList>
    </citation>
    <scope>NUCLEOTIDE SEQUENCE</scope>
    <source>
        <strain evidence="2">CBHHK173m</strain>
    </source>
</reference>
<dbReference type="AlphaFoldDB" id="A0AAD6XEF3"/>
<gene>
    <name evidence="2" type="ORF">B0H15DRAFT_957302</name>
</gene>
<keyword evidence="1" id="KW-0732">Signal</keyword>
<evidence type="ECO:0000256" key="1">
    <source>
        <dbReference type="SAM" id="SignalP"/>
    </source>
</evidence>
<name>A0AAD6XEF3_9AGAR</name>
<sequence length="170" mass="18524">MVFAATLIQMMSGAASCTAPPIPSPNLRPAHPRITPGVYHIINKSANGTLRVYGATLVLWKGGERPGPQYEWHVQRVRDEIYRVVCNAYPGTPNLTLGYHARHPDAALALARLGQPVLKTEFAFGLTKAANEFIVKSPGTNAVWTIADPVINDLSVGVSYTLYEPFNPSR</sequence>
<feature type="signal peptide" evidence="1">
    <location>
        <begin position="1"/>
        <end position="19"/>
    </location>
</feature>
<keyword evidence="3" id="KW-1185">Reference proteome</keyword>
<dbReference type="EMBL" id="JARJCN010000117">
    <property type="protein sequence ID" value="KAJ7073317.1"/>
    <property type="molecule type" value="Genomic_DNA"/>
</dbReference>
<proteinExistence type="predicted"/>
<organism evidence="2 3">
    <name type="scientific">Mycena belliarum</name>
    <dbReference type="NCBI Taxonomy" id="1033014"/>
    <lineage>
        <taxon>Eukaryota</taxon>
        <taxon>Fungi</taxon>
        <taxon>Dikarya</taxon>
        <taxon>Basidiomycota</taxon>
        <taxon>Agaricomycotina</taxon>
        <taxon>Agaricomycetes</taxon>
        <taxon>Agaricomycetidae</taxon>
        <taxon>Agaricales</taxon>
        <taxon>Marasmiineae</taxon>
        <taxon>Mycenaceae</taxon>
        <taxon>Mycena</taxon>
    </lineage>
</organism>
<dbReference type="Proteomes" id="UP001222325">
    <property type="component" value="Unassembled WGS sequence"/>
</dbReference>
<feature type="chain" id="PRO_5042053431" evidence="1">
    <location>
        <begin position="20"/>
        <end position="170"/>
    </location>
</feature>
<accession>A0AAD6XEF3</accession>
<comment type="caution">
    <text evidence="2">The sequence shown here is derived from an EMBL/GenBank/DDBJ whole genome shotgun (WGS) entry which is preliminary data.</text>
</comment>
<protein>
    <submittedName>
        <fullName evidence="2">Uncharacterized protein</fullName>
    </submittedName>
</protein>